<dbReference type="NCBIfam" id="TIGR03862">
    <property type="entry name" value="flavo_PP4765"/>
    <property type="match status" value="1"/>
</dbReference>
<organism evidence="6 7">
    <name type="scientific">Beijerinckia indica subsp. indica (strain ATCC 9039 / DSM 1715 / NCIMB 8712)</name>
    <dbReference type="NCBI Taxonomy" id="395963"/>
    <lineage>
        <taxon>Bacteria</taxon>
        <taxon>Pseudomonadati</taxon>
        <taxon>Pseudomonadota</taxon>
        <taxon>Alphaproteobacteria</taxon>
        <taxon>Hyphomicrobiales</taxon>
        <taxon>Beijerinckiaceae</taxon>
        <taxon>Beijerinckia</taxon>
    </lineage>
</organism>
<sequence>MAAETVARQMSGTGVKVTVYDRMPAVGRKFLLAGRGGLNLTHSEALDILLTRYGSAMPDLASAIRAFPPQALRDWCEGLGQETFVGSSGRIFPKSFKASPLLRAWLGRLRYLGVQFALRHEWRGFEKENALIFATPEGLFRVEAQACVLALGGASWPRLGSDGAWVPVLEKAGLAVVPLQPANCGFLVPWSEHFLARFEGAPLKNLRLSCRDHLGVEQASLGEVTITHTGLEGGGLYALGRFLREDFLNNGEAWLTLSLRPDLTVEEITRRLAGRSPKQSLSTFLRKSLRLSPASIGLLNEACGMLGEKPVSLTPERLASRIHALPLRLTGMAPIAKAISTAGGVALSELDENFMLRRRSGLFIAGEMLDWEAPTGGYLLQACFATGRRAGEGVVNWLGRMA</sequence>
<comment type="cofactor">
    <cofactor evidence="1">
        <name>FAD</name>
        <dbReference type="ChEBI" id="CHEBI:57692"/>
    </cofactor>
</comment>
<dbReference type="InterPro" id="IPR057661">
    <property type="entry name" value="RsdA/BaiN/AoA(So)_Rossmann"/>
</dbReference>
<dbReference type="InterPro" id="IPR036188">
    <property type="entry name" value="FAD/NAD-bd_sf"/>
</dbReference>
<dbReference type="eggNOG" id="COG2081">
    <property type="taxonomic scope" value="Bacteria"/>
</dbReference>
<feature type="domain" description="RsdA/BaiN/AoA(So)-like Rossmann fold-like" evidence="4">
    <location>
        <begin position="7"/>
        <end position="392"/>
    </location>
</feature>
<keyword evidence="3" id="KW-0274">FAD</keyword>
<dbReference type="InterPro" id="IPR004792">
    <property type="entry name" value="BaiN-like"/>
</dbReference>
<dbReference type="EMBL" id="CP001016">
    <property type="protein sequence ID" value="ACB96808.1"/>
    <property type="molecule type" value="Genomic_DNA"/>
</dbReference>
<dbReference type="PANTHER" id="PTHR42887:SF1">
    <property type="entry name" value="BLR3961 PROTEIN"/>
    <property type="match status" value="1"/>
</dbReference>
<dbReference type="KEGG" id="bid:Bind_3248"/>
<dbReference type="Gene3D" id="3.50.50.60">
    <property type="entry name" value="FAD/NAD(P)-binding domain"/>
    <property type="match status" value="1"/>
</dbReference>
<evidence type="ECO:0000256" key="2">
    <source>
        <dbReference type="ARBA" id="ARBA00022630"/>
    </source>
</evidence>
<dbReference type="STRING" id="395963.Bind_3248"/>
<evidence type="ECO:0000259" key="4">
    <source>
        <dbReference type="Pfam" id="PF03486"/>
    </source>
</evidence>
<dbReference type="InterPro" id="IPR055178">
    <property type="entry name" value="RsdA/BaiN/AoA(So)-like_dom"/>
</dbReference>
<dbReference type="PANTHER" id="PTHR42887">
    <property type="entry name" value="OS12G0638800 PROTEIN"/>
    <property type="match status" value="1"/>
</dbReference>
<protein>
    <submittedName>
        <fullName evidence="6">HI0933 family protein</fullName>
    </submittedName>
</protein>
<evidence type="ECO:0000256" key="3">
    <source>
        <dbReference type="ARBA" id="ARBA00022827"/>
    </source>
</evidence>
<dbReference type="Gene3D" id="1.10.8.260">
    <property type="entry name" value="HI0933 insert domain-like"/>
    <property type="match status" value="1"/>
</dbReference>
<dbReference type="Pfam" id="PF22780">
    <property type="entry name" value="HI0933_like_1st"/>
    <property type="match status" value="1"/>
</dbReference>
<dbReference type="InterPro" id="IPR023166">
    <property type="entry name" value="BaiN-like_dom_sf"/>
</dbReference>
<dbReference type="Gene3D" id="2.40.30.10">
    <property type="entry name" value="Translation factors"/>
    <property type="match status" value="1"/>
</dbReference>
<evidence type="ECO:0000313" key="7">
    <source>
        <dbReference type="Proteomes" id="UP000001695"/>
    </source>
</evidence>
<evidence type="ECO:0000313" key="6">
    <source>
        <dbReference type="EMBL" id="ACB96808.1"/>
    </source>
</evidence>
<dbReference type="Pfam" id="PF03486">
    <property type="entry name" value="HI0933_like"/>
    <property type="match status" value="1"/>
</dbReference>
<evidence type="ECO:0000259" key="5">
    <source>
        <dbReference type="Pfam" id="PF22780"/>
    </source>
</evidence>
<evidence type="ECO:0000256" key="1">
    <source>
        <dbReference type="ARBA" id="ARBA00001974"/>
    </source>
</evidence>
<keyword evidence="2" id="KW-0285">Flavoprotein</keyword>
<dbReference type="Proteomes" id="UP000001695">
    <property type="component" value="Chromosome"/>
</dbReference>
<name>B2ID43_BEII9</name>
<feature type="domain" description="RsdA/BaiN/AoA(So)-like insert" evidence="5">
    <location>
        <begin position="180"/>
        <end position="340"/>
    </location>
</feature>
<dbReference type="NCBIfam" id="TIGR00275">
    <property type="entry name" value="aminoacetone oxidase family FAD-binding enzyme"/>
    <property type="match status" value="1"/>
</dbReference>
<dbReference type="AlphaFoldDB" id="B2ID43"/>
<dbReference type="InterPro" id="IPR022460">
    <property type="entry name" value="Flavoprotein_PP4765"/>
</dbReference>
<dbReference type="SUPFAM" id="SSF51905">
    <property type="entry name" value="FAD/NAD(P)-binding domain"/>
    <property type="match status" value="1"/>
</dbReference>
<proteinExistence type="predicted"/>
<keyword evidence="7" id="KW-1185">Reference proteome</keyword>
<dbReference type="SUPFAM" id="SSF160996">
    <property type="entry name" value="HI0933 insert domain-like"/>
    <property type="match status" value="1"/>
</dbReference>
<gene>
    <name evidence="6" type="ordered locus">Bind_3248</name>
</gene>
<reference evidence="7" key="1">
    <citation type="submission" date="2008-03" db="EMBL/GenBank/DDBJ databases">
        <title>Complete sequence of chromosome of Beijerinckia indica subsp. indica ATCC 9039.</title>
        <authorList>
            <consortium name="US DOE Joint Genome Institute"/>
            <person name="Copeland A."/>
            <person name="Lucas S."/>
            <person name="Lapidus A."/>
            <person name="Glavina del Rio T."/>
            <person name="Dalin E."/>
            <person name="Tice H."/>
            <person name="Bruce D."/>
            <person name="Goodwin L."/>
            <person name="Pitluck S."/>
            <person name="LaButti K."/>
            <person name="Schmutz J."/>
            <person name="Larimer F."/>
            <person name="Land M."/>
            <person name="Hauser L."/>
            <person name="Kyrpides N."/>
            <person name="Mikhailova N."/>
            <person name="Dunfield P.F."/>
            <person name="Dedysh S.N."/>
            <person name="Liesack W."/>
            <person name="Saw J.H."/>
            <person name="Alam M."/>
            <person name="Chen Y."/>
            <person name="Murrell J.C."/>
            <person name="Richardson P."/>
        </authorList>
    </citation>
    <scope>NUCLEOTIDE SEQUENCE [LARGE SCALE GENOMIC DNA]</scope>
    <source>
        <strain evidence="7">ATCC 9039 / DSM 1715 / NCIMB 8712</strain>
    </source>
</reference>
<dbReference type="HOGENOM" id="CLU_025174_1_0_5"/>
<reference evidence="6 7" key="2">
    <citation type="journal article" date="2010" name="J. Bacteriol.">
        <title>Complete genome sequence of Beijerinckia indica subsp. indica.</title>
        <authorList>
            <person name="Tamas I."/>
            <person name="Dedysh S.N."/>
            <person name="Liesack W."/>
            <person name="Stott M.B."/>
            <person name="Alam M."/>
            <person name="Murrell J.C."/>
            <person name="Dunfield P.F."/>
        </authorList>
    </citation>
    <scope>NUCLEOTIDE SEQUENCE [LARGE SCALE GENOMIC DNA]</scope>
    <source>
        <strain evidence="7">ATCC 9039 / DSM 1715 / NCIMB 8712</strain>
    </source>
</reference>
<accession>B2ID43</accession>